<dbReference type="SUPFAM" id="SSF56176">
    <property type="entry name" value="FAD-binding/transporter-associated domain-like"/>
    <property type="match status" value="1"/>
</dbReference>
<dbReference type="GO" id="GO:0071555">
    <property type="term" value="P:cell wall organization"/>
    <property type="evidence" value="ECO:0007669"/>
    <property type="project" value="UniProtKB-KW"/>
</dbReference>
<dbReference type="HAMAP" id="MF_00037">
    <property type="entry name" value="MurB"/>
    <property type="match status" value="1"/>
</dbReference>
<organism evidence="5 6">
    <name type="scientific">Buchnera aphidicola</name>
    <name type="common">Nipponaphis monzeni</name>
    <dbReference type="NCBI Taxonomy" id="2495405"/>
    <lineage>
        <taxon>Bacteria</taxon>
        <taxon>Pseudomonadati</taxon>
        <taxon>Pseudomonadota</taxon>
        <taxon>Gammaproteobacteria</taxon>
        <taxon>Enterobacterales</taxon>
        <taxon>Erwiniaceae</taxon>
        <taxon>Buchnera</taxon>
    </lineage>
</organism>
<comment type="similarity">
    <text evidence="1 3">Belongs to the MurB family.</text>
</comment>
<dbReference type="InterPro" id="IPR016166">
    <property type="entry name" value="FAD-bd_PCMH"/>
</dbReference>
<dbReference type="GO" id="GO:0008360">
    <property type="term" value="P:regulation of cell shape"/>
    <property type="evidence" value="ECO:0007669"/>
    <property type="project" value="UniProtKB-KW"/>
</dbReference>
<accession>A0A455T9Q4</accession>
<keyword evidence="3" id="KW-0560">Oxidoreductase</keyword>
<gene>
    <name evidence="3 5" type="primary">murB</name>
    <name evidence="5" type="ORF">BUCNMO_034</name>
</gene>
<dbReference type="OrthoDB" id="9804753at2"/>
<dbReference type="PROSITE" id="PS51387">
    <property type="entry name" value="FAD_PCMH"/>
    <property type="match status" value="1"/>
</dbReference>
<dbReference type="InterPro" id="IPR006094">
    <property type="entry name" value="Oxid_FAD_bind_N"/>
</dbReference>
<proteinExistence type="inferred from homology"/>
<dbReference type="EMBL" id="AP019379">
    <property type="protein sequence ID" value="BBI01053.1"/>
    <property type="molecule type" value="Genomic_DNA"/>
</dbReference>
<comment type="cofactor">
    <cofactor evidence="3">
        <name>FAD</name>
        <dbReference type="ChEBI" id="CHEBI:57692"/>
    </cofactor>
</comment>
<dbReference type="GO" id="GO:0005829">
    <property type="term" value="C:cytosol"/>
    <property type="evidence" value="ECO:0007669"/>
    <property type="project" value="TreeGrafter"/>
</dbReference>
<sequence>MLLYKNFPLKSFHTFSISNIIAKKIFIVHLLEELKQVYNECIVNNLPFVILGEGSNTLFIENYLGIVIINKVQGLRVLSKKKFWLIHIYSGEKWHNVVKKTLKIGIYGLENLAFIPGCVGSSVIQNIGAYGMEIKDICLYVDILYYKNFKIQRINAKDCQFNYRYSIFQNKLKKFVIIAVGLGLKKKWVPNLSHIVFKNFNCTNVLPQKIFNFIGVIRKKKYLIIKF</sequence>
<comment type="caution">
    <text evidence="3">Lacks conserved residue(s) required for the propagation of feature annotation.</text>
</comment>
<dbReference type="Pfam" id="PF01565">
    <property type="entry name" value="FAD_binding_4"/>
    <property type="match status" value="1"/>
</dbReference>
<name>A0A455T9Q4_9GAMM</name>
<keyword evidence="3" id="KW-0521">NADP</keyword>
<feature type="domain" description="FAD-binding PCMH-type" evidence="4">
    <location>
        <begin position="18"/>
        <end position="187"/>
    </location>
</feature>
<keyword evidence="3" id="KW-0963">Cytoplasm</keyword>
<dbReference type="RefSeq" id="WP_158344506.1">
    <property type="nucleotide sequence ID" value="NZ_AP019379.1"/>
</dbReference>
<protein>
    <recommendedName>
        <fullName evidence="3">UDP-N-acetylenolpyruvoylglucosamine reductase</fullName>
        <ecNumber evidence="3">1.3.1.98</ecNumber>
    </recommendedName>
    <alternativeName>
        <fullName evidence="3">UDP-N-acetylmuramate dehydrogenase</fullName>
    </alternativeName>
</protein>
<dbReference type="InterPro" id="IPR016169">
    <property type="entry name" value="FAD-bd_PCMH_sub2"/>
</dbReference>
<comment type="catalytic activity">
    <reaction evidence="3">
        <text>UDP-N-acetyl-alpha-D-muramate + NADP(+) = UDP-N-acetyl-3-O-(1-carboxyvinyl)-alpha-D-glucosamine + NADPH + H(+)</text>
        <dbReference type="Rhea" id="RHEA:12248"/>
        <dbReference type="ChEBI" id="CHEBI:15378"/>
        <dbReference type="ChEBI" id="CHEBI:57783"/>
        <dbReference type="ChEBI" id="CHEBI:58349"/>
        <dbReference type="ChEBI" id="CHEBI:68483"/>
        <dbReference type="ChEBI" id="CHEBI:70757"/>
        <dbReference type="EC" id="1.3.1.98"/>
    </reaction>
</comment>
<keyword evidence="3" id="KW-0573">Peptidoglycan synthesis</keyword>
<dbReference type="GO" id="GO:0009252">
    <property type="term" value="P:peptidoglycan biosynthetic process"/>
    <property type="evidence" value="ECO:0007669"/>
    <property type="project" value="UniProtKB-UniRule"/>
</dbReference>
<dbReference type="GO" id="GO:0071949">
    <property type="term" value="F:FAD binding"/>
    <property type="evidence" value="ECO:0007669"/>
    <property type="project" value="InterPro"/>
</dbReference>
<dbReference type="EC" id="1.3.1.98" evidence="3"/>
<dbReference type="Gene3D" id="3.30.465.10">
    <property type="match status" value="1"/>
</dbReference>
<keyword evidence="6" id="KW-1185">Reference proteome</keyword>
<dbReference type="Proteomes" id="UP000317544">
    <property type="component" value="Chromosome"/>
</dbReference>
<comment type="function">
    <text evidence="3">Cell wall formation.</text>
</comment>
<dbReference type="AlphaFoldDB" id="A0A455T9Q4"/>
<dbReference type="GO" id="GO:0051301">
    <property type="term" value="P:cell division"/>
    <property type="evidence" value="ECO:0007669"/>
    <property type="project" value="UniProtKB-KW"/>
</dbReference>
<keyword evidence="2 3" id="KW-0274">FAD</keyword>
<dbReference type="InterPro" id="IPR036318">
    <property type="entry name" value="FAD-bd_PCMH-like_sf"/>
</dbReference>
<evidence type="ECO:0000313" key="6">
    <source>
        <dbReference type="Proteomes" id="UP000317544"/>
    </source>
</evidence>
<comment type="pathway">
    <text evidence="3">Cell wall biogenesis; peptidoglycan biosynthesis.</text>
</comment>
<dbReference type="NCBIfam" id="TIGR00179">
    <property type="entry name" value="murB"/>
    <property type="match status" value="1"/>
</dbReference>
<dbReference type="UniPathway" id="UPA00219"/>
<evidence type="ECO:0000313" key="5">
    <source>
        <dbReference type="EMBL" id="BBI01053.1"/>
    </source>
</evidence>
<dbReference type="Gene3D" id="3.30.43.10">
    <property type="entry name" value="Uridine Diphospho-n-acetylenolpyruvylglucosamine Reductase, domain 2"/>
    <property type="match status" value="1"/>
</dbReference>
<evidence type="ECO:0000259" key="4">
    <source>
        <dbReference type="PROSITE" id="PS51387"/>
    </source>
</evidence>
<dbReference type="PANTHER" id="PTHR21071:SF4">
    <property type="entry name" value="UDP-N-ACETYLENOLPYRUVOYLGLUCOSAMINE REDUCTASE"/>
    <property type="match status" value="1"/>
</dbReference>
<evidence type="ECO:0000256" key="1">
    <source>
        <dbReference type="ARBA" id="ARBA00010485"/>
    </source>
</evidence>
<comment type="subcellular location">
    <subcellularLocation>
        <location evidence="3">Cytoplasm</location>
    </subcellularLocation>
</comment>
<keyword evidence="3" id="KW-0961">Cell wall biogenesis/degradation</keyword>
<evidence type="ECO:0000256" key="3">
    <source>
        <dbReference type="HAMAP-Rule" id="MF_00037"/>
    </source>
</evidence>
<evidence type="ECO:0000256" key="2">
    <source>
        <dbReference type="ARBA" id="ARBA00022827"/>
    </source>
</evidence>
<keyword evidence="3" id="KW-0132">Cell division</keyword>
<dbReference type="InterPro" id="IPR016167">
    <property type="entry name" value="FAD-bd_PCMH_sub1"/>
</dbReference>
<dbReference type="InterPro" id="IPR003170">
    <property type="entry name" value="MurB"/>
</dbReference>
<keyword evidence="3" id="KW-0285">Flavoprotein</keyword>
<keyword evidence="3" id="KW-0131">Cell cycle</keyword>
<dbReference type="GO" id="GO:0008762">
    <property type="term" value="F:UDP-N-acetylmuramate dehydrogenase activity"/>
    <property type="evidence" value="ECO:0007669"/>
    <property type="project" value="UniProtKB-UniRule"/>
</dbReference>
<reference evidence="5 6" key="1">
    <citation type="journal article" date="2019" name="Proc. Natl. Acad. Sci. U.S.A.">
        <title>Exaggeration and cooption of innate immunity for social defense.</title>
        <authorList>
            <person name="Kutsukake M."/>
            <person name="Moriyama M."/>
            <person name="Shigenobu S."/>
            <person name="Meng X.-Y."/>
            <person name="Nikoh N."/>
            <person name="Noda C."/>
            <person name="Kobayashi S."/>
            <person name="Fukatsu T."/>
        </authorList>
    </citation>
    <scope>NUCLEOTIDE SEQUENCE [LARGE SCALE GENOMIC DNA]</scope>
    <source>
        <strain evidence="5 6">Nmo</strain>
    </source>
</reference>
<dbReference type="PANTHER" id="PTHR21071">
    <property type="entry name" value="UDP-N-ACETYLENOLPYRUVOYLGLUCOSAMINE REDUCTASE"/>
    <property type="match status" value="1"/>
</dbReference>
<keyword evidence="3" id="KW-0133">Cell shape</keyword>
<feature type="active site" evidence="3">
    <location>
        <position position="164"/>
    </location>
</feature>